<dbReference type="RefSeq" id="WP_089671131.1">
    <property type="nucleotide sequence ID" value="NZ_CP024845.1"/>
</dbReference>
<sequence>MYDDHTVGNTRKTERRRLTDGENAVTITKRVSKGERLEIDTGDTSVKLDALLLEGLSWQPDRAAVDELLEAETAITTDPAATTDEGDNTMTAAEVAAPISISSEYSHVLVGDITTSDGDALVVTTPGRGSTITLGVQSLRELAAVEDTYVFSIWFETPFGPEDTPVEGPL</sequence>
<evidence type="ECO:0000256" key="1">
    <source>
        <dbReference type="SAM" id="MobiDB-lite"/>
    </source>
</evidence>
<evidence type="ECO:0000313" key="3">
    <source>
        <dbReference type="Proteomes" id="UP000198888"/>
    </source>
</evidence>
<proteinExistence type="predicted"/>
<reference evidence="2 3" key="1">
    <citation type="submission" date="2016-10" db="EMBL/GenBank/DDBJ databases">
        <authorList>
            <person name="de Groot N.N."/>
        </authorList>
    </citation>
    <scope>NUCLEOTIDE SEQUENCE [LARGE SCALE GENOMIC DNA]</scope>
    <source>
        <strain evidence="2 3">DSM 22187</strain>
    </source>
</reference>
<accession>A0A1H6S5F2</accession>
<dbReference type="AlphaFoldDB" id="A0A1H6S5F2"/>
<gene>
    <name evidence="2" type="ORF">SAMN05444271_103148</name>
</gene>
<dbReference type="OrthoDB" id="275173at2157"/>
<dbReference type="EMBL" id="FNYR01000003">
    <property type="protein sequence ID" value="SEI60017.1"/>
    <property type="molecule type" value="Genomic_DNA"/>
</dbReference>
<feature type="region of interest" description="Disordered" evidence="1">
    <location>
        <begin position="1"/>
        <end position="20"/>
    </location>
</feature>
<dbReference type="GeneID" id="35003398"/>
<dbReference type="KEGG" id="hae:halTADL_2627"/>
<dbReference type="STRING" id="1073996.SAMN05444271_103148"/>
<evidence type="ECO:0000313" key="2">
    <source>
        <dbReference type="EMBL" id="SEI60017.1"/>
    </source>
</evidence>
<name>A0A1H6S5F2_9EURY</name>
<protein>
    <submittedName>
        <fullName evidence="2">Uncharacterized protein</fullName>
    </submittedName>
</protein>
<keyword evidence="3" id="KW-1185">Reference proteome</keyword>
<accession>A0A2H4Q4Q8</accession>
<dbReference type="Proteomes" id="UP000198888">
    <property type="component" value="Unassembled WGS sequence"/>
</dbReference>
<organism evidence="2 3">
    <name type="scientific">Halohasta litchfieldiae</name>
    <dbReference type="NCBI Taxonomy" id="1073996"/>
    <lineage>
        <taxon>Archaea</taxon>
        <taxon>Methanobacteriati</taxon>
        <taxon>Methanobacteriota</taxon>
        <taxon>Stenosarchaea group</taxon>
        <taxon>Halobacteria</taxon>
        <taxon>Halobacteriales</taxon>
        <taxon>Haloferacaceae</taxon>
        <taxon>Halohasta</taxon>
    </lineage>
</organism>